<evidence type="ECO:0000259" key="1">
    <source>
        <dbReference type="SMART" id="SM00860"/>
    </source>
</evidence>
<gene>
    <name evidence="2" type="ORF">JIN83_16690</name>
</gene>
<evidence type="ECO:0000313" key="2">
    <source>
        <dbReference type="EMBL" id="MBK1856607.1"/>
    </source>
</evidence>
<dbReference type="Pfam" id="PF09346">
    <property type="entry name" value="SMI1_KNR4"/>
    <property type="match status" value="1"/>
</dbReference>
<dbReference type="InterPro" id="IPR018958">
    <property type="entry name" value="Knr4/Smi1-like_dom"/>
</dbReference>
<keyword evidence="3" id="KW-1185">Reference proteome</keyword>
<dbReference type="EMBL" id="JAENIG010000029">
    <property type="protein sequence ID" value="MBK1856607.1"/>
    <property type="molecule type" value="Genomic_DNA"/>
</dbReference>
<sequence>MDGKLAEPASLETVNELERSLGVTFPDSYRGFLGQHDGSETETDDAIWRFWPCSEIKSYTEYREKGFFIPDHNDIRNILPSVKNLTFLGHRMIVFADALIDAPSYGMYLDEGHVCHNWIFDISYGYVSAISFDEWSKIFVEQAEYGLIFRGQQ</sequence>
<name>A0AAE2SGS4_9BACT</name>
<dbReference type="RefSeq" id="WP_309491227.1">
    <property type="nucleotide sequence ID" value="NZ_JAENIG010000029.1"/>
</dbReference>
<dbReference type="SUPFAM" id="SSF160631">
    <property type="entry name" value="SMI1/KNR4-like"/>
    <property type="match status" value="1"/>
</dbReference>
<accession>A0AAE2SGS4</accession>
<dbReference type="InterPro" id="IPR037883">
    <property type="entry name" value="Knr4/Smi1-like_sf"/>
</dbReference>
<reference evidence="2" key="1">
    <citation type="submission" date="2021-01" db="EMBL/GenBank/DDBJ databases">
        <title>Modified the classification status of verrucomicrobia.</title>
        <authorList>
            <person name="Feng X."/>
        </authorList>
    </citation>
    <scope>NUCLEOTIDE SEQUENCE</scope>
    <source>
        <strain evidence="2">5K15</strain>
    </source>
</reference>
<dbReference type="AlphaFoldDB" id="A0AAE2SGS4"/>
<dbReference type="SMART" id="SM00860">
    <property type="entry name" value="SMI1_KNR4"/>
    <property type="match status" value="1"/>
</dbReference>
<protein>
    <submittedName>
        <fullName evidence="2">SMI1/KNR4 family protein</fullName>
    </submittedName>
</protein>
<proteinExistence type="predicted"/>
<feature type="domain" description="Knr4/Smi1-like" evidence="1">
    <location>
        <begin position="8"/>
        <end position="138"/>
    </location>
</feature>
<comment type="caution">
    <text evidence="2">The sequence shown here is derived from an EMBL/GenBank/DDBJ whole genome shotgun (WGS) entry which is preliminary data.</text>
</comment>
<organism evidence="2 3">
    <name type="scientific">Oceaniferula flava</name>
    <dbReference type="NCBI Taxonomy" id="2800421"/>
    <lineage>
        <taxon>Bacteria</taxon>
        <taxon>Pseudomonadati</taxon>
        <taxon>Verrucomicrobiota</taxon>
        <taxon>Verrucomicrobiia</taxon>
        <taxon>Verrucomicrobiales</taxon>
        <taxon>Verrucomicrobiaceae</taxon>
        <taxon>Oceaniferula</taxon>
    </lineage>
</organism>
<evidence type="ECO:0000313" key="3">
    <source>
        <dbReference type="Proteomes" id="UP000634206"/>
    </source>
</evidence>
<dbReference type="Proteomes" id="UP000634206">
    <property type="component" value="Unassembled WGS sequence"/>
</dbReference>
<dbReference type="Gene3D" id="3.40.1580.10">
    <property type="entry name" value="SMI1/KNR4-like"/>
    <property type="match status" value="1"/>
</dbReference>